<feature type="coiled-coil region" evidence="1">
    <location>
        <begin position="112"/>
        <end position="167"/>
    </location>
</feature>
<keyword evidence="1" id="KW-0175">Coiled coil</keyword>
<evidence type="ECO:0000313" key="5">
    <source>
        <dbReference type="Proteomes" id="UP001178507"/>
    </source>
</evidence>
<evidence type="ECO:0000313" key="4">
    <source>
        <dbReference type="EMBL" id="CAJ1403264.1"/>
    </source>
</evidence>
<sequence length="882" mass="95622">MRQLMLENQALREAFGDTQKRLMELEDERQCFLDEGVYDVVNSICGQTGLSPSKSCLMGDADAAKPKGAAGTITFHIGSADPVEHLSFCGSPVASPTVASILARRSEQDVRSAELSGENEKLRRELERTTKILEVLEQQKHLAVDKMVALEQEHSTLLRRLRELQDAGPASLTAEFEECPVLRMSDPVQLGGILEPSKGIPLEWQRLSRPRQSFAVALAVGLGVACADSVCFALVAGPLKARLLAAVASGRKEEIFAAAEALERLDCTEASVGGRWSLVYSTQTQGSDEEQSFLGAINGALYRGFFRFAPFLAGGQENVLQALGPFGFSVGNEQLVDVVNKRVDNRVALRFGPGKGVKLNVQVIGELEGKDERDLAITFTSFKVPPSLELPLPRPTGRLRTTFCDSTMRLSRGGVADFCCAQRRPSPPPEQHLAKVLTAKVQRYCTAVESRRENLAAVDGFYRPAAESELMVCQWRVEAIEAQQRALAAGASGGAADSLGEAVAAALVERHWGRVELSQLREGAVAGLEERATHYALLAEGHTAHTEAERDAAMGCYRQLAPGIGESAEAGHDWINKKVAEVFTEASAEMQGLLEARGCALGLLGSLERRRSFWARELEETWAAWHDATARMHTAGYDALCAWREIAEVLESACQHFERLQDGGQKVIAKPELREALVTFAARSLELELTNSLGLSGLHGGESPGGSDRFALETRLDMLTSVLQLLEHLKVLDRVGEALLRPGVEDMPLPTSRAAARLAGRTKGQALAQAGLRLKSEDFSWMGSSGESARVLLPWFIDCVVEAVAAASQRQKAQEDASLPFTLWKRLDFQTVESLLDSCRALGGEELAAAVQGAAAPQVSEPRSLRQLTRELSTSCVSESDS</sequence>
<feature type="compositionally biased region" description="Polar residues" evidence="2">
    <location>
        <begin position="866"/>
        <end position="882"/>
    </location>
</feature>
<keyword evidence="3" id="KW-1133">Transmembrane helix</keyword>
<organism evidence="4 5">
    <name type="scientific">Effrenium voratum</name>
    <dbReference type="NCBI Taxonomy" id="2562239"/>
    <lineage>
        <taxon>Eukaryota</taxon>
        <taxon>Sar</taxon>
        <taxon>Alveolata</taxon>
        <taxon>Dinophyceae</taxon>
        <taxon>Suessiales</taxon>
        <taxon>Symbiodiniaceae</taxon>
        <taxon>Effrenium</taxon>
    </lineage>
</organism>
<keyword evidence="3" id="KW-0472">Membrane</keyword>
<feature type="transmembrane region" description="Helical" evidence="3">
    <location>
        <begin position="214"/>
        <end position="236"/>
    </location>
</feature>
<proteinExistence type="predicted"/>
<evidence type="ECO:0000256" key="1">
    <source>
        <dbReference type="SAM" id="Coils"/>
    </source>
</evidence>
<keyword evidence="3" id="KW-0812">Transmembrane</keyword>
<evidence type="ECO:0000256" key="3">
    <source>
        <dbReference type="SAM" id="Phobius"/>
    </source>
</evidence>
<comment type="caution">
    <text evidence="4">The sequence shown here is derived from an EMBL/GenBank/DDBJ whole genome shotgun (WGS) entry which is preliminary data.</text>
</comment>
<feature type="region of interest" description="Disordered" evidence="2">
    <location>
        <begin position="862"/>
        <end position="882"/>
    </location>
</feature>
<evidence type="ECO:0000256" key="2">
    <source>
        <dbReference type="SAM" id="MobiDB-lite"/>
    </source>
</evidence>
<name>A0AA36NEH1_9DINO</name>
<dbReference type="Proteomes" id="UP001178507">
    <property type="component" value="Unassembled WGS sequence"/>
</dbReference>
<reference evidence="4" key="1">
    <citation type="submission" date="2023-08" db="EMBL/GenBank/DDBJ databases">
        <authorList>
            <person name="Chen Y."/>
            <person name="Shah S."/>
            <person name="Dougan E. K."/>
            <person name="Thang M."/>
            <person name="Chan C."/>
        </authorList>
    </citation>
    <scope>NUCLEOTIDE SEQUENCE</scope>
</reference>
<gene>
    <name evidence="4" type="ORF">EVOR1521_LOCUS25979</name>
</gene>
<accession>A0AA36NEH1</accession>
<dbReference type="AlphaFoldDB" id="A0AA36NEH1"/>
<keyword evidence="5" id="KW-1185">Reference proteome</keyword>
<protein>
    <submittedName>
        <fullName evidence="4">Uncharacterized protein</fullName>
    </submittedName>
</protein>
<dbReference type="EMBL" id="CAUJNA010003488">
    <property type="protein sequence ID" value="CAJ1403264.1"/>
    <property type="molecule type" value="Genomic_DNA"/>
</dbReference>